<evidence type="ECO:0000256" key="1">
    <source>
        <dbReference type="SAM" id="MobiDB-lite"/>
    </source>
</evidence>
<proteinExistence type="predicted"/>
<protein>
    <submittedName>
        <fullName evidence="2">Uncharacterized protein</fullName>
    </submittedName>
</protein>
<accession>A0A8X6MA11</accession>
<gene>
    <name evidence="2" type="ORF">NPIL_677051</name>
</gene>
<dbReference type="AlphaFoldDB" id="A0A8X6MA11"/>
<dbReference type="Proteomes" id="UP000887013">
    <property type="component" value="Unassembled WGS sequence"/>
</dbReference>
<organism evidence="2 3">
    <name type="scientific">Nephila pilipes</name>
    <name type="common">Giant wood spider</name>
    <name type="synonym">Nephila maculata</name>
    <dbReference type="NCBI Taxonomy" id="299642"/>
    <lineage>
        <taxon>Eukaryota</taxon>
        <taxon>Metazoa</taxon>
        <taxon>Ecdysozoa</taxon>
        <taxon>Arthropoda</taxon>
        <taxon>Chelicerata</taxon>
        <taxon>Arachnida</taxon>
        <taxon>Araneae</taxon>
        <taxon>Araneomorphae</taxon>
        <taxon>Entelegynae</taxon>
        <taxon>Araneoidea</taxon>
        <taxon>Nephilidae</taxon>
        <taxon>Nephila</taxon>
    </lineage>
</organism>
<dbReference type="EMBL" id="BMAW01089517">
    <property type="protein sequence ID" value="GFS40344.1"/>
    <property type="molecule type" value="Genomic_DNA"/>
</dbReference>
<comment type="caution">
    <text evidence="2">The sequence shown here is derived from an EMBL/GenBank/DDBJ whole genome shotgun (WGS) entry which is preliminary data.</text>
</comment>
<feature type="region of interest" description="Disordered" evidence="1">
    <location>
        <begin position="15"/>
        <end position="41"/>
    </location>
</feature>
<name>A0A8X6MA11_NEPPI</name>
<sequence length="95" mass="10865">MMVLRLRRPAKCRHPTRNLYSSEDENRRGVEPAPIPSPKRALRYQNPSVLDSLLHKRQLTCFLNRIFLNGPVPLVDCHIHLGPVNLAGIYIQTPS</sequence>
<keyword evidence="3" id="KW-1185">Reference proteome</keyword>
<reference evidence="2" key="1">
    <citation type="submission" date="2020-08" db="EMBL/GenBank/DDBJ databases">
        <title>Multicomponent nature underlies the extraordinary mechanical properties of spider dragline silk.</title>
        <authorList>
            <person name="Kono N."/>
            <person name="Nakamura H."/>
            <person name="Mori M."/>
            <person name="Yoshida Y."/>
            <person name="Ohtoshi R."/>
            <person name="Malay A.D."/>
            <person name="Moran D.A.P."/>
            <person name="Tomita M."/>
            <person name="Numata K."/>
            <person name="Arakawa K."/>
        </authorList>
    </citation>
    <scope>NUCLEOTIDE SEQUENCE</scope>
</reference>
<evidence type="ECO:0000313" key="2">
    <source>
        <dbReference type="EMBL" id="GFS40344.1"/>
    </source>
</evidence>
<evidence type="ECO:0000313" key="3">
    <source>
        <dbReference type="Proteomes" id="UP000887013"/>
    </source>
</evidence>